<name>A0A9I9E6X8_CUCME</name>
<reference evidence="2" key="1">
    <citation type="submission" date="2023-03" db="UniProtKB">
        <authorList>
            <consortium name="EnsemblPlants"/>
        </authorList>
    </citation>
    <scope>IDENTIFICATION</scope>
</reference>
<dbReference type="PANTHER" id="PTHR14942">
    <property type="entry name" value="U11/U12 SMALL NUCLEAR RIBONUCLEOPROTEIN 25 KDA PROTEIN"/>
    <property type="match status" value="1"/>
</dbReference>
<sequence>MFFMSQIEPIVPDSCCISPRFHTNSFRRSLRYNRLPPQLLRLSVLKLDGSSFEVQVERTATVAAVRDAVESVFCEMPHVWGHFCLCYKHFKLMDDKSRIQHFGIRDGDQMVNPIALSN</sequence>
<dbReference type="InterPro" id="IPR029071">
    <property type="entry name" value="Ubiquitin-like_domsf"/>
</dbReference>
<dbReference type="InterPro" id="IPR039690">
    <property type="entry name" value="SNRNP25"/>
</dbReference>
<protein>
    <recommendedName>
        <fullName evidence="1">SNRNP25 ubiquitin-like domain-containing protein</fullName>
    </recommendedName>
</protein>
<evidence type="ECO:0000259" key="1">
    <source>
        <dbReference type="Pfam" id="PF18036"/>
    </source>
</evidence>
<dbReference type="GO" id="GO:0000398">
    <property type="term" value="P:mRNA splicing, via spliceosome"/>
    <property type="evidence" value="ECO:0007669"/>
    <property type="project" value="InterPro"/>
</dbReference>
<organism evidence="2">
    <name type="scientific">Cucumis melo</name>
    <name type="common">Muskmelon</name>
    <dbReference type="NCBI Taxonomy" id="3656"/>
    <lineage>
        <taxon>Eukaryota</taxon>
        <taxon>Viridiplantae</taxon>
        <taxon>Streptophyta</taxon>
        <taxon>Embryophyta</taxon>
        <taxon>Tracheophyta</taxon>
        <taxon>Spermatophyta</taxon>
        <taxon>Magnoliopsida</taxon>
        <taxon>eudicotyledons</taxon>
        <taxon>Gunneridae</taxon>
        <taxon>Pentapetalae</taxon>
        <taxon>rosids</taxon>
        <taxon>fabids</taxon>
        <taxon>Cucurbitales</taxon>
        <taxon>Cucurbitaceae</taxon>
        <taxon>Benincaseae</taxon>
        <taxon>Cucumis</taxon>
    </lineage>
</organism>
<proteinExistence type="predicted"/>
<accession>A0A9I9E6X8</accession>
<dbReference type="AlphaFoldDB" id="A0A9I9E6X8"/>
<feature type="domain" description="SNRNP25 ubiquitin-like" evidence="1">
    <location>
        <begin position="40"/>
        <end position="110"/>
    </location>
</feature>
<dbReference type="Pfam" id="PF18036">
    <property type="entry name" value="Ubiquitin_4"/>
    <property type="match status" value="1"/>
</dbReference>
<dbReference type="CDD" id="cd17058">
    <property type="entry name" value="Ubl_SNRNP25"/>
    <property type="match status" value="1"/>
</dbReference>
<dbReference type="InterPro" id="IPR040610">
    <property type="entry name" value="SNRNP25_ubiquitin"/>
</dbReference>
<dbReference type="SUPFAM" id="SSF54236">
    <property type="entry name" value="Ubiquitin-like"/>
    <property type="match status" value="1"/>
</dbReference>
<dbReference type="EnsemblPlants" id="MELO3C029652.2.1">
    <property type="protein sequence ID" value="MELO3C029652.2.1"/>
    <property type="gene ID" value="MELO3C029652.2"/>
</dbReference>
<dbReference type="Gramene" id="MELO3C029652.2.1">
    <property type="protein sequence ID" value="MELO3C029652.2.1"/>
    <property type="gene ID" value="MELO3C029652.2"/>
</dbReference>
<dbReference type="PANTHER" id="PTHR14942:SF9">
    <property type="entry name" value="OS02G0188500 PROTEIN"/>
    <property type="match status" value="1"/>
</dbReference>
<evidence type="ECO:0000313" key="2">
    <source>
        <dbReference type="EnsemblPlants" id="MELO3C029652.2.1"/>
    </source>
</evidence>
<dbReference type="Gene3D" id="3.10.20.90">
    <property type="entry name" value="Phosphatidylinositol 3-kinase Catalytic Subunit, Chain A, domain 1"/>
    <property type="match status" value="1"/>
</dbReference>